<organism evidence="2 3">
    <name type="scientific">Daphnia pulex</name>
    <name type="common">Water flea</name>
    <dbReference type="NCBI Taxonomy" id="6669"/>
    <lineage>
        <taxon>Eukaryota</taxon>
        <taxon>Metazoa</taxon>
        <taxon>Ecdysozoa</taxon>
        <taxon>Arthropoda</taxon>
        <taxon>Crustacea</taxon>
        <taxon>Branchiopoda</taxon>
        <taxon>Diplostraca</taxon>
        <taxon>Cladocera</taxon>
        <taxon>Anomopoda</taxon>
        <taxon>Daphniidae</taxon>
        <taxon>Daphnia</taxon>
    </lineage>
</organism>
<dbReference type="EMBL" id="GL732525">
    <property type="protein sequence ID" value="EFX88716.1"/>
    <property type="molecule type" value="Genomic_DNA"/>
</dbReference>
<evidence type="ECO:0000313" key="2">
    <source>
        <dbReference type="EMBL" id="EFX88716.1"/>
    </source>
</evidence>
<keyword evidence="3" id="KW-1185">Reference proteome</keyword>
<dbReference type="Proteomes" id="UP000000305">
    <property type="component" value="Unassembled WGS sequence"/>
</dbReference>
<sequence length="79" mass="9100">MIRSTRPKVKNKKTPRWKCARKCLMEVKTNRNKKNVDRKVVKRVASPDGETRRISLRITQQEKKKTTLATGHTKPATAA</sequence>
<dbReference type="InParanoid" id="E9FUE9"/>
<dbReference type="AlphaFoldDB" id="E9FUE9"/>
<evidence type="ECO:0000256" key="1">
    <source>
        <dbReference type="SAM" id="MobiDB-lite"/>
    </source>
</evidence>
<accession>E9FUE9</accession>
<name>E9FUE9_DAPPU</name>
<dbReference type="KEGG" id="dpx:DAPPUDRAFT_234042"/>
<reference evidence="2 3" key="1">
    <citation type="journal article" date="2011" name="Science">
        <title>The ecoresponsive genome of Daphnia pulex.</title>
        <authorList>
            <person name="Colbourne J.K."/>
            <person name="Pfrender M.E."/>
            <person name="Gilbert D."/>
            <person name="Thomas W.K."/>
            <person name="Tucker A."/>
            <person name="Oakley T.H."/>
            <person name="Tokishita S."/>
            <person name="Aerts A."/>
            <person name="Arnold G.J."/>
            <person name="Basu M.K."/>
            <person name="Bauer D.J."/>
            <person name="Caceres C.E."/>
            <person name="Carmel L."/>
            <person name="Casola C."/>
            <person name="Choi J.H."/>
            <person name="Detter J.C."/>
            <person name="Dong Q."/>
            <person name="Dusheyko S."/>
            <person name="Eads B.D."/>
            <person name="Frohlich T."/>
            <person name="Geiler-Samerotte K.A."/>
            <person name="Gerlach D."/>
            <person name="Hatcher P."/>
            <person name="Jogdeo S."/>
            <person name="Krijgsveld J."/>
            <person name="Kriventseva E.V."/>
            <person name="Kultz D."/>
            <person name="Laforsch C."/>
            <person name="Lindquist E."/>
            <person name="Lopez J."/>
            <person name="Manak J.R."/>
            <person name="Muller J."/>
            <person name="Pangilinan J."/>
            <person name="Patwardhan R.P."/>
            <person name="Pitluck S."/>
            <person name="Pritham E.J."/>
            <person name="Rechtsteiner A."/>
            <person name="Rho M."/>
            <person name="Rogozin I.B."/>
            <person name="Sakarya O."/>
            <person name="Salamov A."/>
            <person name="Schaack S."/>
            <person name="Shapiro H."/>
            <person name="Shiga Y."/>
            <person name="Skalitzky C."/>
            <person name="Smith Z."/>
            <person name="Souvorov A."/>
            <person name="Sung W."/>
            <person name="Tang Z."/>
            <person name="Tsuchiya D."/>
            <person name="Tu H."/>
            <person name="Vos H."/>
            <person name="Wang M."/>
            <person name="Wolf Y.I."/>
            <person name="Yamagata H."/>
            <person name="Yamada T."/>
            <person name="Ye Y."/>
            <person name="Shaw J.R."/>
            <person name="Andrews J."/>
            <person name="Crease T.J."/>
            <person name="Tang H."/>
            <person name="Lucas S.M."/>
            <person name="Robertson H.M."/>
            <person name="Bork P."/>
            <person name="Koonin E.V."/>
            <person name="Zdobnov E.M."/>
            <person name="Grigoriev I.V."/>
            <person name="Lynch M."/>
            <person name="Boore J.L."/>
        </authorList>
    </citation>
    <scope>NUCLEOTIDE SEQUENCE [LARGE SCALE GENOMIC DNA]</scope>
</reference>
<gene>
    <name evidence="2" type="ORF">DAPPUDRAFT_234042</name>
</gene>
<proteinExistence type="predicted"/>
<protein>
    <submittedName>
        <fullName evidence="2">Uncharacterized protein</fullName>
    </submittedName>
</protein>
<dbReference type="HOGENOM" id="CLU_2608446_0_0_1"/>
<evidence type="ECO:0000313" key="3">
    <source>
        <dbReference type="Proteomes" id="UP000000305"/>
    </source>
</evidence>
<feature type="region of interest" description="Disordered" evidence="1">
    <location>
        <begin position="59"/>
        <end position="79"/>
    </location>
</feature>